<sequence length="154" mass="16708">MALLVVVLSPFVAMTFWGLPRLNFDWTQGQTPTEIDWGKFITLLLWNCSGFDGAGSIASEVENPASSYPPALTTSVVLIFAVYGLPTIIGVSVLPNYTQWKPGAYMTVAKLIGGHTLQVWMGISEVLSTVGLLLTRICINSRVIYGTALVEQVL</sequence>
<evidence type="ECO:0000313" key="10">
    <source>
        <dbReference type="EMBL" id="AFN42823.1"/>
    </source>
</evidence>
<accession>I6XTI0</accession>
<evidence type="ECO:0000256" key="2">
    <source>
        <dbReference type="ARBA" id="ARBA00022448"/>
    </source>
</evidence>
<dbReference type="InterPro" id="IPR002293">
    <property type="entry name" value="AA/rel_permease1"/>
</dbReference>
<dbReference type="InterPro" id="IPR044566">
    <property type="entry name" value="RMV1-like"/>
</dbReference>
<keyword evidence="6 8" id="KW-0472">Membrane</keyword>
<name>I6XTI0_MARVE</name>
<keyword evidence="2" id="KW-0813">Transport</keyword>
<evidence type="ECO:0000256" key="3">
    <source>
        <dbReference type="ARBA" id="ARBA00022475"/>
    </source>
</evidence>
<keyword evidence="5 8" id="KW-1133">Transmembrane helix</keyword>
<dbReference type="AlphaFoldDB" id="I6XTI0"/>
<keyword evidence="4 8" id="KW-0812">Transmembrane</keyword>
<protein>
    <submittedName>
        <fullName evidence="10">Polyamine and amino acid transporter-like protein</fullName>
    </submittedName>
</protein>
<dbReference type="GO" id="GO:0015203">
    <property type="term" value="F:polyamine transmembrane transporter activity"/>
    <property type="evidence" value="ECO:0007669"/>
    <property type="project" value="UniProtKB-ARBA"/>
</dbReference>
<evidence type="ECO:0000256" key="4">
    <source>
        <dbReference type="ARBA" id="ARBA00022692"/>
    </source>
</evidence>
<evidence type="ECO:0000256" key="5">
    <source>
        <dbReference type="ARBA" id="ARBA00022989"/>
    </source>
</evidence>
<comment type="similarity">
    <text evidence="7">Belongs to the amino acid-polyamine-organocation (APC) superfamily. Polyamine:cation symporter (PHS) (TC 2.A.3.12) family.</text>
</comment>
<keyword evidence="9" id="KW-0732">Signal</keyword>
<keyword evidence="3" id="KW-1003">Cell membrane</keyword>
<dbReference type="EMBL" id="JX126933">
    <property type="protein sequence ID" value="AFN42823.1"/>
    <property type="molecule type" value="mRNA"/>
</dbReference>
<evidence type="ECO:0000256" key="9">
    <source>
        <dbReference type="SAM" id="SignalP"/>
    </source>
</evidence>
<dbReference type="GO" id="GO:0005886">
    <property type="term" value="C:plasma membrane"/>
    <property type="evidence" value="ECO:0007669"/>
    <property type="project" value="UniProtKB-SubCell"/>
</dbReference>
<dbReference type="PANTHER" id="PTHR45826:SF25">
    <property type="entry name" value="AMINO ACID PERMEASE-LIKE PROTEIN"/>
    <property type="match status" value="1"/>
</dbReference>
<feature type="chain" id="PRO_5003706578" evidence="9">
    <location>
        <begin position="19"/>
        <end position="154"/>
    </location>
</feature>
<proteinExistence type="evidence at transcript level"/>
<dbReference type="Pfam" id="PF13520">
    <property type="entry name" value="AA_permease_2"/>
    <property type="match status" value="1"/>
</dbReference>
<evidence type="ECO:0000256" key="8">
    <source>
        <dbReference type="SAM" id="Phobius"/>
    </source>
</evidence>
<evidence type="ECO:0000256" key="1">
    <source>
        <dbReference type="ARBA" id="ARBA00004651"/>
    </source>
</evidence>
<dbReference type="Gene3D" id="1.20.1740.10">
    <property type="entry name" value="Amino acid/polyamine transporter I"/>
    <property type="match status" value="1"/>
</dbReference>
<comment type="subcellular location">
    <subcellularLocation>
        <location evidence="1">Cell membrane</location>
        <topology evidence="1">Multi-pass membrane protein</topology>
    </subcellularLocation>
</comment>
<evidence type="ECO:0000256" key="7">
    <source>
        <dbReference type="ARBA" id="ARBA00024041"/>
    </source>
</evidence>
<dbReference type="PANTHER" id="PTHR45826">
    <property type="entry name" value="POLYAMINE TRANSPORTER PUT1"/>
    <property type="match status" value="1"/>
</dbReference>
<organism evidence="10">
    <name type="scientific">Marsilea vestita</name>
    <name type="common">Hairy water-clover</name>
    <dbReference type="NCBI Taxonomy" id="59764"/>
    <lineage>
        <taxon>Eukaryota</taxon>
        <taxon>Viridiplantae</taxon>
        <taxon>Streptophyta</taxon>
        <taxon>Embryophyta</taxon>
        <taxon>Tracheophyta</taxon>
        <taxon>Polypodiopsida</taxon>
        <taxon>Polypodiidae</taxon>
        <taxon>Salviniales</taxon>
        <taxon>Marsileaceae</taxon>
        <taxon>Marsilea</taxon>
    </lineage>
</organism>
<feature type="transmembrane region" description="Helical" evidence="8">
    <location>
        <begin position="71"/>
        <end position="94"/>
    </location>
</feature>
<evidence type="ECO:0000256" key="6">
    <source>
        <dbReference type="ARBA" id="ARBA00023136"/>
    </source>
</evidence>
<feature type="signal peptide" evidence="9">
    <location>
        <begin position="1"/>
        <end position="18"/>
    </location>
</feature>
<reference evidence="10" key="1">
    <citation type="submission" date="2012-06" db="EMBL/GenBank/DDBJ databases">
        <authorList>
            <person name="Boothby T.C."/>
            <person name="Wolniak S.M."/>
        </authorList>
    </citation>
    <scope>NUCLEOTIDE SEQUENCE</scope>
</reference>